<proteinExistence type="inferred from homology"/>
<protein>
    <recommendedName>
        <fullName evidence="3">Phycobiliprotein ApcE</fullName>
    </recommendedName>
</protein>
<dbReference type="PROSITE" id="PS51445">
    <property type="entry name" value="PBS_LINKER"/>
    <property type="match status" value="2"/>
</dbReference>
<dbReference type="AlphaFoldDB" id="A0A8J7DMJ7"/>
<keyword evidence="5" id="KW-0042">Antenna complex</keyword>
<dbReference type="SUPFAM" id="SSF46458">
    <property type="entry name" value="Globin-like"/>
    <property type="match status" value="1"/>
</dbReference>
<keyword evidence="9" id="KW-0793">Thylakoid</keyword>
<evidence type="ECO:0000256" key="9">
    <source>
        <dbReference type="ARBA" id="ARBA00023078"/>
    </source>
</evidence>
<comment type="similarity">
    <text evidence="2">Belongs to the phycobiliprotein family.</text>
</comment>
<evidence type="ECO:0000256" key="11">
    <source>
        <dbReference type="ARBA" id="ARBA00023239"/>
    </source>
</evidence>
<evidence type="ECO:0000256" key="1">
    <source>
        <dbReference type="ARBA" id="ARBA00004445"/>
    </source>
</evidence>
<dbReference type="InterPro" id="IPR038719">
    <property type="entry name" value="Phycobilisome_asu/bsu_sf"/>
</dbReference>
<gene>
    <name evidence="16" type="ORF">IQ241_16820</name>
</gene>
<dbReference type="RefSeq" id="WP_193909291.1">
    <property type="nucleotide sequence ID" value="NZ_JADEXG010000043.1"/>
</dbReference>
<organism evidence="16 17">
    <name type="scientific">Vasconcelosia minhoensis LEGE 07310</name>
    <dbReference type="NCBI Taxonomy" id="915328"/>
    <lineage>
        <taxon>Bacteria</taxon>
        <taxon>Bacillati</taxon>
        <taxon>Cyanobacteriota</taxon>
        <taxon>Cyanophyceae</taxon>
        <taxon>Nodosilineales</taxon>
        <taxon>Cymatolegaceae</taxon>
        <taxon>Vasconcelosia</taxon>
        <taxon>Vasconcelosia minhoensis</taxon>
    </lineage>
</organism>
<dbReference type="PANTHER" id="PTHR34011">
    <property type="entry name" value="PHYCOBILISOME 32.1 KDA LINKER POLYPEPTIDE, PHYCOCYANIN-ASSOCIATED, ROD 2-RELATED"/>
    <property type="match status" value="1"/>
</dbReference>
<dbReference type="EMBL" id="JADEXG010000043">
    <property type="protein sequence ID" value="MBE9078936.1"/>
    <property type="molecule type" value="Genomic_DNA"/>
</dbReference>
<keyword evidence="10" id="KW-0472">Membrane</keyword>
<accession>A0A8J7DMJ7</accession>
<dbReference type="InterPro" id="IPR012128">
    <property type="entry name" value="Phycobilisome_asu/bsu"/>
</dbReference>
<dbReference type="GO" id="GO:0030089">
    <property type="term" value="C:phycobilisome"/>
    <property type="evidence" value="ECO:0007669"/>
    <property type="project" value="UniProtKB-UniRule"/>
</dbReference>
<evidence type="ECO:0000256" key="8">
    <source>
        <dbReference type="ARBA" id="ARBA00022991"/>
    </source>
</evidence>
<dbReference type="Gene3D" id="1.10.490.20">
    <property type="entry name" value="Phycocyanins"/>
    <property type="match status" value="1"/>
</dbReference>
<comment type="similarity">
    <text evidence="13">Belongs to the phycobilisome linker protein family.</text>
</comment>
<dbReference type="InterPro" id="IPR001297">
    <property type="entry name" value="PBS_linker_dom"/>
</dbReference>
<evidence type="ECO:0000256" key="3">
    <source>
        <dbReference type="ARBA" id="ARBA00018674"/>
    </source>
</evidence>
<evidence type="ECO:0000256" key="2">
    <source>
        <dbReference type="ARBA" id="ARBA00008182"/>
    </source>
</evidence>
<keyword evidence="8" id="KW-0157">Chromophore</keyword>
<dbReference type="InterPro" id="IPR038255">
    <property type="entry name" value="PBS_linker_sf"/>
</dbReference>
<dbReference type="InterPro" id="IPR009050">
    <property type="entry name" value="Globin-like_sf"/>
</dbReference>
<keyword evidence="4" id="KW-0602">Photosynthesis</keyword>
<evidence type="ECO:0000256" key="4">
    <source>
        <dbReference type="ARBA" id="ARBA00022531"/>
    </source>
</evidence>
<keyword evidence="7 13" id="KW-0605">Phycobilisome</keyword>
<dbReference type="GO" id="GO:0031676">
    <property type="term" value="C:plasma membrane-derived thylakoid membrane"/>
    <property type="evidence" value="ECO:0007669"/>
    <property type="project" value="UniProtKB-SubCell"/>
</dbReference>
<evidence type="ECO:0000256" key="14">
    <source>
        <dbReference type="SAM" id="MobiDB-lite"/>
    </source>
</evidence>
<dbReference type="Pfam" id="PF00502">
    <property type="entry name" value="Phycobilisome"/>
    <property type="match status" value="2"/>
</dbReference>
<evidence type="ECO:0000259" key="15">
    <source>
        <dbReference type="PROSITE" id="PS51445"/>
    </source>
</evidence>
<dbReference type="PANTHER" id="PTHR34011:SF6">
    <property type="entry name" value="PHYCOBILIPROTEIN APCE"/>
    <property type="match status" value="1"/>
</dbReference>
<name>A0A8J7DMJ7_9CYAN</name>
<sequence>MTDRINGGSPAVHPQPYHTVPTAVIVEACQRDRYLNHSETRQLSAFFSTGLRRLEIAQVLTQQAEKIVAAGANRIFVGGNAMAYLERPEEPLGMPGSGYYVGEDYLSAAARAKRQSSSGYQGGYQIDSVNGIVEWFKGLLAGGKPNVPSSFRTIDISRYGNVRMKRSMRDLSWFLRYVTYAIVAGDTSIISVNTRGLRGVIPEDVTLATVVALREMQWKALTYFPSETAAALVRRYFDVLITDYWVEKPAHRLRAGVSKHHQGLELPQSYGDSDSPRPRWVMKPDLPDIEKNEAVRAAYRQVFERDITHPYGAAVTELASQVKSGQGSMKEFIRQLGKSRLYRQLYYEPFTISRSIELGCRHFLGRGLSCLEEFQTYFDVISERGFPALVDAFIDSQEYADYFGEETVPYLRGLGMEAQECRNWGPQLDLFKYSAPMRKVPQFVTTFAGYQQPLPNQHPYGQGNDPLEIQFGAIFPQENRDPKAQPAHFSEDSRRILISSGDRKGRSHDAGNGTHGHTDLGRVPGSAEQVWSLSPPSLNNGHSLEPVYRRKDDSAPVSFNSARHSPEEVILATYRQVFGREVFESQRHSIAESQLKGGLITLREFVRQLAQSAAFRRLYWEQLYVTKAVEYIHRRLLGRPTYGRRELNRYYDICGRQGFYALIDAIVDSAEYAEVFGEDTVPYERYVTPRGLAMRSPQGPVAWSKPRVNPPTAGRVMMGHRADGAGSVTATMAPPAQPDDNEQPAKADEQPAAASTAPDGEQPSNRLLAENLPEVSQDADKSVAVAAPPAIAPPETNED</sequence>
<evidence type="ECO:0000256" key="6">
    <source>
        <dbReference type="ARBA" id="ARBA00022737"/>
    </source>
</evidence>
<feature type="region of interest" description="Disordered" evidence="14">
    <location>
        <begin position="696"/>
        <end position="799"/>
    </location>
</feature>
<dbReference type="Pfam" id="PF00427">
    <property type="entry name" value="PBS_linker_poly"/>
    <property type="match status" value="2"/>
</dbReference>
<feature type="domain" description="PBS-linker" evidence="15">
    <location>
        <begin position="260"/>
        <end position="440"/>
    </location>
</feature>
<feature type="domain" description="PBS-linker" evidence="15">
    <location>
        <begin position="535"/>
        <end position="720"/>
    </location>
</feature>
<keyword evidence="12" id="KW-0089">Bile pigment</keyword>
<dbReference type="GO" id="GO:0016829">
    <property type="term" value="F:lyase activity"/>
    <property type="evidence" value="ECO:0007669"/>
    <property type="project" value="UniProtKB-KW"/>
</dbReference>
<evidence type="ECO:0000256" key="10">
    <source>
        <dbReference type="ARBA" id="ARBA00023136"/>
    </source>
</evidence>
<dbReference type="Gene3D" id="1.10.3130.20">
    <property type="entry name" value="Phycobilisome linker domain"/>
    <property type="match status" value="2"/>
</dbReference>
<dbReference type="GO" id="GO:0015979">
    <property type="term" value="P:photosynthesis"/>
    <property type="evidence" value="ECO:0007669"/>
    <property type="project" value="UniProtKB-KW"/>
</dbReference>
<feature type="region of interest" description="Disordered" evidence="14">
    <location>
        <begin position="501"/>
        <end position="523"/>
    </location>
</feature>
<dbReference type="Proteomes" id="UP000636505">
    <property type="component" value="Unassembled WGS sequence"/>
</dbReference>
<keyword evidence="17" id="KW-1185">Reference proteome</keyword>
<evidence type="ECO:0000256" key="13">
    <source>
        <dbReference type="PROSITE-ProRule" id="PRU00775"/>
    </source>
</evidence>
<reference evidence="16" key="1">
    <citation type="submission" date="2020-10" db="EMBL/GenBank/DDBJ databases">
        <authorList>
            <person name="Castelo-Branco R."/>
            <person name="Eusebio N."/>
            <person name="Adriana R."/>
            <person name="Vieira A."/>
            <person name="Brugerolle De Fraissinette N."/>
            <person name="Rezende De Castro R."/>
            <person name="Schneider M.P."/>
            <person name="Vasconcelos V."/>
            <person name="Leao P.N."/>
        </authorList>
    </citation>
    <scope>NUCLEOTIDE SEQUENCE</scope>
    <source>
        <strain evidence="16">LEGE 07310</strain>
    </source>
</reference>
<evidence type="ECO:0000313" key="17">
    <source>
        <dbReference type="Proteomes" id="UP000636505"/>
    </source>
</evidence>
<comment type="caution">
    <text evidence="16">The sequence shown here is derived from an EMBL/GenBank/DDBJ whole genome shotgun (WGS) entry which is preliminary data.</text>
</comment>
<comment type="subcellular location">
    <subcellularLocation>
        <location evidence="1">Cellular thylakoid membrane</location>
        <topology evidence="1">Peripheral membrane protein</topology>
        <orientation evidence="1">Cytoplasmic side</orientation>
    </subcellularLocation>
</comment>
<evidence type="ECO:0000256" key="5">
    <source>
        <dbReference type="ARBA" id="ARBA00022549"/>
    </source>
</evidence>
<evidence type="ECO:0000256" key="7">
    <source>
        <dbReference type="ARBA" id="ARBA00022738"/>
    </source>
</evidence>
<keyword evidence="6" id="KW-0677">Repeat</keyword>
<keyword evidence="11" id="KW-0456">Lyase</keyword>
<evidence type="ECO:0000313" key="16">
    <source>
        <dbReference type="EMBL" id="MBE9078936.1"/>
    </source>
</evidence>
<evidence type="ECO:0000256" key="12">
    <source>
        <dbReference type="ARBA" id="ARBA00023307"/>
    </source>
</evidence>